<accession>A0A431W4E1</accession>
<comment type="caution">
    <text evidence="6">The sequence shown here is derived from an EMBL/GenBank/DDBJ whole genome shotgun (WGS) entry which is preliminary data.</text>
</comment>
<dbReference type="GO" id="GO:0009279">
    <property type="term" value="C:cell outer membrane"/>
    <property type="evidence" value="ECO:0007669"/>
    <property type="project" value="UniProtKB-SubCell"/>
</dbReference>
<dbReference type="NCBIfam" id="TIGR02532">
    <property type="entry name" value="IV_pilin_GFxxxE"/>
    <property type="match status" value="1"/>
</dbReference>
<dbReference type="AlphaFoldDB" id="A0A431W4E1"/>
<dbReference type="Proteomes" id="UP000277766">
    <property type="component" value="Unassembled WGS sequence"/>
</dbReference>
<evidence type="ECO:0000313" key="7">
    <source>
        <dbReference type="Proteomes" id="UP000277766"/>
    </source>
</evidence>
<dbReference type="InterPro" id="IPR012902">
    <property type="entry name" value="N_methyl_site"/>
</dbReference>
<dbReference type="Pfam" id="PF07963">
    <property type="entry name" value="N_methyl"/>
    <property type="match status" value="1"/>
</dbReference>
<dbReference type="InterPro" id="IPR045584">
    <property type="entry name" value="Pilin-like"/>
</dbReference>
<dbReference type="RefSeq" id="WP_126351033.1">
    <property type="nucleotide sequence ID" value="NZ_CP086380.1"/>
</dbReference>
<evidence type="ECO:0000256" key="1">
    <source>
        <dbReference type="ARBA" id="ARBA00004203"/>
    </source>
</evidence>
<dbReference type="EMBL" id="RXPE01000002">
    <property type="protein sequence ID" value="RTR30252.1"/>
    <property type="molecule type" value="Genomic_DNA"/>
</dbReference>
<reference evidence="6 7" key="1">
    <citation type="submission" date="2018-12" db="EMBL/GenBank/DDBJ databases">
        <title>Deinococcus radiophilus ATCC 27603 genome sequencing and assembly.</title>
        <authorList>
            <person name="Maclea K.S."/>
            <person name="Maynard C.R."/>
        </authorList>
    </citation>
    <scope>NUCLEOTIDE SEQUENCE [LARGE SCALE GENOMIC DNA]</scope>
    <source>
        <strain evidence="6 7">ATCC 27603</strain>
    </source>
</reference>
<evidence type="ECO:0000256" key="3">
    <source>
        <dbReference type="ARBA" id="ARBA00022764"/>
    </source>
</evidence>
<name>A0A431W4E1_9DEIO</name>
<protein>
    <submittedName>
        <fullName evidence="6">Type II secretion system protein</fullName>
    </submittedName>
</protein>
<organism evidence="6 7">
    <name type="scientific">Deinococcus radiophilus</name>
    <dbReference type="NCBI Taxonomy" id="32062"/>
    <lineage>
        <taxon>Bacteria</taxon>
        <taxon>Thermotogati</taxon>
        <taxon>Deinococcota</taxon>
        <taxon>Deinococci</taxon>
        <taxon>Deinococcales</taxon>
        <taxon>Deinococcaceae</taxon>
        <taxon>Deinococcus</taxon>
    </lineage>
</organism>
<dbReference type="GO" id="GO:0042597">
    <property type="term" value="C:periplasmic space"/>
    <property type="evidence" value="ECO:0007669"/>
    <property type="project" value="UniProtKB-SubCell"/>
</dbReference>
<keyword evidence="3" id="KW-0574">Periplasm</keyword>
<proteinExistence type="predicted"/>
<dbReference type="OrthoDB" id="63128at2"/>
<dbReference type="SUPFAM" id="SSF54523">
    <property type="entry name" value="Pili subunits"/>
    <property type="match status" value="1"/>
</dbReference>
<sequence>MNTKRLQGLTLVELLISMAIMGIVLIAITTFFGSTSDGAVQVNTRAELQQDVLNVEQLLASRIREAWYVYTPDRGAFPLGTGTLRTNPLTGNGNWALDTVSGSAVNGGHLLALILPPENRSAGCTGSVTEGCYRFFAYYPVQRSVWVAGNVSNSANNPGAGPDDANTWVLAEFRANYPAGLPSNLPPQPLPGAGRPMPSNVPGAANYNYVPAVTVPGLAPPNTGAVNLLADNLAPMTADQPMFTFLQEPTVNNVHPAINLQEVVIRMAATQRVRGRAVRLPGADQFYELRAFPENLGRR</sequence>
<gene>
    <name evidence="6" type="ORF">EJ104_01715</name>
</gene>
<dbReference type="PROSITE" id="PS00409">
    <property type="entry name" value="PROKAR_NTER_METHYL"/>
    <property type="match status" value="1"/>
</dbReference>
<keyword evidence="5" id="KW-0812">Transmembrane</keyword>
<evidence type="ECO:0000313" key="6">
    <source>
        <dbReference type="EMBL" id="RTR30252.1"/>
    </source>
</evidence>
<keyword evidence="4" id="KW-0998">Cell outer membrane</keyword>
<comment type="subcellular location">
    <subcellularLocation>
        <location evidence="1">Cell outer membrane</location>
        <topology evidence="1">Single-pass membrane protein</topology>
    </subcellularLocation>
    <subcellularLocation>
        <location evidence="2">Periplasm</location>
    </subcellularLocation>
</comment>
<keyword evidence="5" id="KW-1133">Transmembrane helix</keyword>
<evidence type="ECO:0000256" key="5">
    <source>
        <dbReference type="SAM" id="Phobius"/>
    </source>
</evidence>
<keyword evidence="5" id="KW-0472">Membrane</keyword>
<evidence type="ECO:0000256" key="4">
    <source>
        <dbReference type="ARBA" id="ARBA00023237"/>
    </source>
</evidence>
<evidence type="ECO:0000256" key="2">
    <source>
        <dbReference type="ARBA" id="ARBA00004418"/>
    </source>
</evidence>
<keyword evidence="7" id="KW-1185">Reference proteome</keyword>
<feature type="transmembrane region" description="Helical" evidence="5">
    <location>
        <begin position="12"/>
        <end position="33"/>
    </location>
</feature>